<dbReference type="InterPro" id="IPR042100">
    <property type="entry name" value="Bug_dom1"/>
</dbReference>
<dbReference type="PANTHER" id="PTHR42928:SF5">
    <property type="entry name" value="BLR1237 PROTEIN"/>
    <property type="match status" value="1"/>
</dbReference>
<dbReference type="Proteomes" id="UP000787635">
    <property type="component" value="Unassembled WGS sequence"/>
</dbReference>
<gene>
    <name evidence="3" type="ORF">HEQ75_01485</name>
</gene>
<name>A0ABX1E177_9PROT</name>
<evidence type="ECO:0008006" key="5">
    <source>
        <dbReference type="Google" id="ProtNLM"/>
    </source>
</evidence>
<proteinExistence type="inferred from homology"/>
<dbReference type="Gene3D" id="3.40.190.10">
    <property type="entry name" value="Periplasmic binding protein-like II"/>
    <property type="match status" value="1"/>
</dbReference>
<protein>
    <recommendedName>
        <fullName evidence="5">Tripartite tricarboxylate transporter substrate binding protein</fullName>
    </recommendedName>
</protein>
<accession>A0ABX1E177</accession>
<feature type="chain" id="PRO_5046128720" description="Tripartite tricarboxylate transporter substrate binding protein" evidence="2">
    <location>
        <begin position="23"/>
        <end position="324"/>
    </location>
</feature>
<comment type="similarity">
    <text evidence="1">Belongs to the UPF0065 (bug) family.</text>
</comment>
<dbReference type="InterPro" id="IPR005064">
    <property type="entry name" value="BUG"/>
</dbReference>
<feature type="signal peptide" evidence="2">
    <location>
        <begin position="1"/>
        <end position="22"/>
    </location>
</feature>
<keyword evidence="4" id="KW-1185">Reference proteome</keyword>
<dbReference type="RefSeq" id="WP_168027132.1">
    <property type="nucleotide sequence ID" value="NZ_JAAVNE010000001.1"/>
</dbReference>
<dbReference type="EMBL" id="JAAVNE010000001">
    <property type="protein sequence ID" value="NKC29517.1"/>
    <property type="molecule type" value="Genomic_DNA"/>
</dbReference>
<dbReference type="PANTHER" id="PTHR42928">
    <property type="entry name" value="TRICARBOXYLATE-BINDING PROTEIN"/>
    <property type="match status" value="1"/>
</dbReference>
<evidence type="ECO:0000313" key="4">
    <source>
        <dbReference type="Proteomes" id="UP000787635"/>
    </source>
</evidence>
<keyword evidence="2" id="KW-0732">Signal</keyword>
<sequence>MTITRRSLPALATGLLAAPAQAQTPAVRPDGPVSLVVPVTPSTAQDLIARSFAPALSEILGQPVVVENRSGASGVIGTGIVARAVPDGRMLLMQGANFVMSPPLIANLPYDPQRAFVPIIRIADGNSVLAVRKGLAARDVAEFVALAKARPGDLDFGSPGNGTAPHMGMVLFALAAGIELNHIPYRGTSPALQDLLGERIAAMVLPVSVAIPLARDNQLRLLAVTAETRWPDLPEVPTMAEAGYPDATMTISYGLYGPAGLPAPMVAHINAGLNAWLAQPATRQAIQARGLVPAGGSQADFAANVQAELARWARVVREGRIRAD</sequence>
<dbReference type="Gene3D" id="3.40.190.150">
    <property type="entry name" value="Bordetella uptake gene, domain 1"/>
    <property type="match status" value="1"/>
</dbReference>
<reference evidence="3 4" key="1">
    <citation type="submission" date="2020-03" db="EMBL/GenBank/DDBJ databases">
        <title>Roseomonas selenitidurans sp. nov. isolated from urban soil.</title>
        <authorList>
            <person name="Liu H."/>
        </authorList>
    </citation>
    <scope>NUCLEOTIDE SEQUENCE [LARGE SCALE GENOMIC DNA]</scope>
    <source>
        <strain evidence="3 4">BU-1</strain>
    </source>
</reference>
<comment type="caution">
    <text evidence="3">The sequence shown here is derived from an EMBL/GenBank/DDBJ whole genome shotgun (WGS) entry which is preliminary data.</text>
</comment>
<evidence type="ECO:0000256" key="1">
    <source>
        <dbReference type="ARBA" id="ARBA00006987"/>
    </source>
</evidence>
<evidence type="ECO:0000313" key="3">
    <source>
        <dbReference type="EMBL" id="NKC29517.1"/>
    </source>
</evidence>
<evidence type="ECO:0000256" key="2">
    <source>
        <dbReference type="SAM" id="SignalP"/>
    </source>
</evidence>
<dbReference type="Pfam" id="PF03401">
    <property type="entry name" value="TctC"/>
    <property type="match status" value="1"/>
</dbReference>
<dbReference type="SUPFAM" id="SSF53850">
    <property type="entry name" value="Periplasmic binding protein-like II"/>
    <property type="match status" value="1"/>
</dbReference>
<organism evidence="3 4">
    <name type="scientific">Falsiroseomonas selenitidurans</name>
    <dbReference type="NCBI Taxonomy" id="2716335"/>
    <lineage>
        <taxon>Bacteria</taxon>
        <taxon>Pseudomonadati</taxon>
        <taxon>Pseudomonadota</taxon>
        <taxon>Alphaproteobacteria</taxon>
        <taxon>Acetobacterales</taxon>
        <taxon>Roseomonadaceae</taxon>
        <taxon>Falsiroseomonas</taxon>
    </lineage>
</organism>
<dbReference type="PIRSF" id="PIRSF017082">
    <property type="entry name" value="YflP"/>
    <property type="match status" value="1"/>
</dbReference>